<feature type="non-terminal residue" evidence="1">
    <location>
        <position position="1"/>
    </location>
</feature>
<dbReference type="Gene3D" id="3.40.1260.10">
    <property type="entry name" value="DsrEFH-like"/>
    <property type="match status" value="1"/>
</dbReference>
<dbReference type="Proteomes" id="UP000700706">
    <property type="component" value="Unassembled WGS sequence"/>
</dbReference>
<dbReference type="Pfam" id="PF13686">
    <property type="entry name" value="DrsE_2"/>
    <property type="match status" value="1"/>
</dbReference>
<sequence>VATFAELLEACQALGVRFIACEMGLRALGLAAADLAVPAEIAGVVTLLAESPRDGQLLFI</sequence>
<evidence type="ECO:0000313" key="1">
    <source>
        <dbReference type="EMBL" id="MBW8726935.1"/>
    </source>
</evidence>
<organism evidence="1 2">
    <name type="scientific">Inquilinus limosus</name>
    <dbReference type="NCBI Taxonomy" id="171674"/>
    <lineage>
        <taxon>Bacteria</taxon>
        <taxon>Pseudomonadati</taxon>
        <taxon>Pseudomonadota</taxon>
        <taxon>Alphaproteobacteria</taxon>
        <taxon>Rhodospirillales</taxon>
        <taxon>Rhodospirillaceae</taxon>
        <taxon>Inquilinus</taxon>
    </lineage>
</organism>
<evidence type="ECO:0000313" key="2">
    <source>
        <dbReference type="Proteomes" id="UP000700706"/>
    </source>
</evidence>
<dbReference type="EMBL" id="JAEKLZ010000244">
    <property type="protein sequence ID" value="MBW8726935.1"/>
    <property type="molecule type" value="Genomic_DNA"/>
</dbReference>
<proteinExistence type="predicted"/>
<gene>
    <name evidence="1" type="ORF">JF625_17540</name>
</gene>
<comment type="caution">
    <text evidence="1">The sequence shown here is derived from an EMBL/GenBank/DDBJ whole genome shotgun (WGS) entry which is preliminary data.</text>
</comment>
<dbReference type="InterPro" id="IPR027396">
    <property type="entry name" value="DsrEFH-like"/>
</dbReference>
<dbReference type="SUPFAM" id="SSF75169">
    <property type="entry name" value="DsrEFH-like"/>
    <property type="match status" value="1"/>
</dbReference>
<name>A0A952KG18_9PROT</name>
<accession>A0A952KG18</accession>
<dbReference type="InterPro" id="IPR032836">
    <property type="entry name" value="DsrE2-like"/>
</dbReference>
<protein>
    <submittedName>
        <fullName evidence="1">DsrE/DsrF/DrsH-like family protein</fullName>
    </submittedName>
</protein>
<dbReference type="AlphaFoldDB" id="A0A952KG18"/>
<reference evidence="1" key="1">
    <citation type="submission" date="2020-06" db="EMBL/GenBank/DDBJ databases">
        <title>Stable isotope informed genome-resolved metagenomics uncovers potential trophic interactions in rhizosphere soil.</title>
        <authorList>
            <person name="Starr E.P."/>
            <person name="Shi S."/>
            <person name="Blazewicz S.J."/>
            <person name="Koch B.J."/>
            <person name="Probst A.J."/>
            <person name="Hungate B.A."/>
            <person name="Pett-Ridge J."/>
            <person name="Firestone M.K."/>
            <person name="Banfield J.F."/>
        </authorList>
    </citation>
    <scope>NUCLEOTIDE SEQUENCE</scope>
    <source>
        <strain evidence="1">YM_69_17</strain>
    </source>
</reference>